<dbReference type="Gene3D" id="3.40.190.170">
    <property type="entry name" value="Bacterial extracellular solute-binding protein, family 7"/>
    <property type="match status" value="1"/>
</dbReference>
<protein>
    <recommendedName>
        <fullName evidence="5">TRAP-type C4-dicarboxylate transport system, substrate-binding protein</fullName>
    </recommendedName>
</protein>
<keyword evidence="4" id="KW-1185">Reference proteome</keyword>
<feature type="region of interest" description="Disordered" evidence="2">
    <location>
        <begin position="1"/>
        <end position="22"/>
    </location>
</feature>
<evidence type="ECO:0000313" key="3">
    <source>
        <dbReference type="EMBL" id="GAA4385017.1"/>
    </source>
</evidence>
<evidence type="ECO:0000256" key="2">
    <source>
        <dbReference type="SAM" id="MobiDB-lite"/>
    </source>
</evidence>
<dbReference type="InterPro" id="IPR018389">
    <property type="entry name" value="DctP_fam"/>
</dbReference>
<evidence type="ECO:0000313" key="4">
    <source>
        <dbReference type="Proteomes" id="UP001500642"/>
    </source>
</evidence>
<name>A0ABP8J4R8_9MICO</name>
<keyword evidence="1" id="KW-0732">Signal</keyword>
<dbReference type="PANTHER" id="PTHR33376">
    <property type="match status" value="1"/>
</dbReference>
<dbReference type="PANTHER" id="PTHR33376:SF5">
    <property type="entry name" value="EXTRACYTOPLASMIC SOLUTE RECEPTOR PROTEIN"/>
    <property type="match status" value="1"/>
</dbReference>
<dbReference type="Proteomes" id="UP001500642">
    <property type="component" value="Unassembled WGS sequence"/>
</dbReference>
<accession>A0ABP8J4R8</accession>
<comment type="caution">
    <text evidence="3">The sequence shown here is derived from an EMBL/GenBank/DDBJ whole genome shotgun (WGS) entry which is preliminary data.</text>
</comment>
<gene>
    <name evidence="3" type="ORF">GCM10023167_06430</name>
</gene>
<proteinExistence type="predicted"/>
<evidence type="ECO:0008006" key="5">
    <source>
        <dbReference type="Google" id="ProtNLM"/>
    </source>
</evidence>
<reference evidence="4" key="1">
    <citation type="journal article" date="2019" name="Int. J. Syst. Evol. Microbiol.">
        <title>The Global Catalogue of Microorganisms (GCM) 10K type strain sequencing project: providing services to taxonomists for standard genome sequencing and annotation.</title>
        <authorList>
            <consortium name="The Broad Institute Genomics Platform"/>
            <consortium name="The Broad Institute Genome Sequencing Center for Infectious Disease"/>
            <person name="Wu L."/>
            <person name="Ma J."/>
        </authorList>
    </citation>
    <scope>NUCLEOTIDE SEQUENCE [LARGE SCALE GENOMIC DNA]</scope>
    <source>
        <strain evidence="4">JCM 17808</strain>
    </source>
</reference>
<dbReference type="Pfam" id="PF03480">
    <property type="entry name" value="DctP"/>
    <property type="match status" value="1"/>
</dbReference>
<dbReference type="InterPro" id="IPR038404">
    <property type="entry name" value="TRAP_DctP_sf"/>
</dbReference>
<organism evidence="3 4">
    <name type="scientific">Brevibacterium pityocampae</name>
    <dbReference type="NCBI Taxonomy" id="506594"/>
    <lineage>
        <taxon>Bacteria</taxon>
        <taxon>Bacillati</taxon>
        <taxon>Actinomycetota</taxon>
        <taxon>Actinomycetes</taxon>
        <taxon>Micrococcales</taxon>
        <taxon>Brevibacteriaceae</taxon>
        <taxon>Brevibacterium</taxon>
    </lineage>
</organism>
<dbReference type="EMBL" id="BAABGL010000002">
    <property type="protein sequence ID" value="GAA4385017.1"/>
    <property type="molecule type" value="Genomic_DNA"/>
</dbReference>
<sequence length="467" mass="48904">MPCPASPVRTAPQSGAAERIAPQSFNEERQKKGDTVKTLTTTRFQGRALSICAMAAGLTFALSSCAGSAGSGGGGGDGGDAGSGFEYGASQEDVNSAIEGLDPITIKFQPSAASQNSVMAPAGTVFKEIVEERSNGQIEVEITWGQAIAGYAEVHDALADGRLDVAYTLPVYQPTEFPAVNDLGTAMAGLSASPYLGELVANAVGNEIGWGNENVLSQYEEKGLVPLTPLAASGGYYTVCSEPVESADDWQGLQTRIASTAQSAQVQHLGGSPVSMEYVETFEALQRGTVDCTLGQLVPSAEAGIFEVAPNLGYTTTASFSRSPGAYLAGSSFADMPLAYQQIIFDSNALASSGGMEAVIGGNAAAVQQAKDAGGEVTPFADDIQEEISNYSTQLTDEAIGNGQIDENIETIIQDAGEKWAKEFEDLGYTDEGETADFNDWYDESKDFMDYATASYENGNAMKHRPS</sequence>
<evidence type="ECO:0000256" key="1">
    <source>
        <dbReference type="ARBA" id="ARBA00022729"/>
    </source>
</evidence>